<dbReference type="PANTHER" id="PTHR45627">
    <property type="entry name" value="ADENYLATE CYCLASE TYPE 1"/>
    <property type="match status" value="1"/>
</dbReference>
<dbReference type="EMBL" id="MLAK01000156">
    <property type="protein sequence ID" value="OHT16052.1"/>
    <property type="molecule type" value="Genomic_DNA"/>
</dbReference>
<dbReference type="GO" id="GO:0046872">
    <property type="term" value="F:metal ion binding"/>
    <property type="evidence" value="ECO:0007669"/>
    <property type="project" value="UniProtKB-KW"/>
</dbReference>
<evidence type="ECO:0000256" key="6">
    <source>
        <dbReference type="ARBA" id="ARBA00022741"/>
    </source>
</evidence>
<dbReference type="EC" id="4.6.1.1" evidence="3"/>
<dbReference type="PANTHER" id="PTHR45627:SF12">
    <property type="entry name" value="ADENYLATE CYCLASE TYPE 2"/>
    <property type="match status" value="1"/>
</dbReference>
<dbReference type="SUPFAM" id="SSF55785">
    <property type="entry name" value="PYP-like sensor domain (PAS domain)"/>
    <property type="match status" value="1"/>
</dbReference>
<dbReference type="GO" id="GO:0007189">
    <property type="term" value="P:adenylate cyclase-activating G protein-coupled receptor signaling pathway"/>
    <property type="evidence" value="ECO:0007669"/>
    <property type="project" value="TreeGrafter"/>
</dbReference>
<dbReference type="VEuPathDB" id="TrichDB:TRFO_13561"/>
<dbReference type="RefSeq" id="XP_068369188.1">
    <property type="nucleotide sequence ID" value="XM_068497324.1"/>
</dbReference>
<dbReference type="Gene3D" id="3.30.450.20">
    <property type="entry name" value="PAS domain"/>
    <property type="match status" value="1"/>
</dbReference>
<evidence type="ECO:0000256" key="11">
    <source>
        <dbReference type="ARBA" id="ARBA00023239"/>
    </source>
</evidence>
<evidence type="ECO:0000256" key="7">
    <source>
        <dbReference type="ARBA" id="ARBA00022840"/>
    </source>
</evidence>
<dbReference type="GO" id="GO:0005886">
    <property type="term" value="C:plasma membrane"/>
    <property type="evidence" value="ECO:0007669"/>
    <property type="project" value="TreeGrafter"/>
</dbReference>
<comment type="caution">
    <text evidence="14">The sequence shown here is derived from an EMBL/GenBank/DDBJ whole genome shotgun (WGS) entry which is preliminary data.</text>
</comment>
<evidence type="ECO:0000256" key="8">
    <source>
        <dbReference type="ARBA" id="ARBA00022842"/>
    </source>
</evidence>
<feature type="transmembrane region" description="Helical" evidence="12">
    <location>
        <begin position="859"/>
        <end position="881"/>
    </location>
</feature>
<keyword evidence="11" id="KW-0456">Lyase</keyword>
<evidence type="ECO:0000256" key="3">
    <source>
        <dbReference type="ARBA" id="ARBA00012201"/>
    </source>
</evidence>
<dbReference type="PROSITE" id="PS50125">
    <property type="entry name" value="GUANYLATE_CYCLASE_2"/>
    <property type="match status" value="1"/>
</dbReference>
<protein>
    <recommendedName>
        <fullName evidence="3">adenylate cyclase</fullName>
        <ecNumber evidence="3">4.6.1.1</ecNumber>
    </recommendedName>
</protein>
<feature type="transmembrane region" description="Helical" evidence="12">
    <location>
        <begin position="284"/>
        <end position="305"/>
    </location>
</feature>
<dbReference type="InterPro" id="IPR001054">
    <property type="entry name" value="A/G_cyclase"/>
</dbReference>
<feature type="transmembrane region" description="Helical" evidence="12">
    <location>
        <begin position="935"/>
        <end position="958"/>
    </location>
</feature>
<comment type="catalytic activity">
    <reaction evidence="1">
        <text>ATP = 3',5'-cyclic AMP + diphosphate</text>
        <dbReference type="Rhea" id="RHEA:15389"/>
        <dbReference type="ChEBI" id="CHEBI:30616"/>
        <dbReference type="ChEBI" id="CHEBI:33019"/>
        <dbReference type="ChEBI" id="CHEBI:58165"/>
        <dbReference type="EC" id="4.6.1.1"/>
    </reaction>
</comment>
<keyword evidence="10 12" id="KW-0472">Membrane</keyword>
<feature type="transmembrane region" description="Helical" evidence="12">
    <location>
        <begin position="317"/>
        <end position="336"/>
    </location>
</feature>
<feature type="transmembrane region" description="Helical" evidence="12">
    <location>
        <begin position="1150"/>
        <end position="1171"/>
    </location>
</feature>
<name>A0A1J4L256_9EUKA</name>
<dbReference type="GO" id="GO:0004016">
    <property type="term" value="F:adenylate cyclase activity"/>
    <property type="evidence" value="ECO:0007669"/>
    <property type="project" value="UniProtKB-EC"/>
</dbReference>
<dbReference type="Pfam" id="PF00211">
    <property type="entry name" value="Guanylate_cyc"/>
    <property type="match status" value="1"/>
</dbReference>
<accession>A0A1J4L256</accession>
<dbReference type="InterPro" id="IPR029787">
    <property type="entry name" value="Nucleotide_cyclase"/>
</dbReference>
<feature type="transmembrane region" description="Helical" evidence="12">
    <location>
        <begin position="640"/>
        <end position="663"/>
    </location>
</feature>
<evidence type="ECO:0000256" key="1">
    <source>
        <dbReference type="ARBA" id="ARBA00001593"/>
    </source>
</evidence>
<feature type="domain" description="Guanylate cyclase" evidence="13">
    <location>
        <begin position="1387"/>
        <end position="1519"/>
    </location>
</feature>
<evidence type="ECO:0000313" key="15">
    <source>
        <dbReference type="Proteomes" id="UP000179807"/>
    </source>
</evidence>
<evidence type="ECO:0000256" key="12">
    <source>
        <dbReference type="SAM" id="Phobius"/>
    </source>
</evidence>
<keyword evidence="9 12" id="KW-1133">Transmembrane helix</keyword>
<keyword evidence="4 12" id="KW-0812">Transmembrane</keyword>
<evidence type="ECO:0000256" key="5">
    <source>
        <dbReference type="ARBA" id="ARBA00022723"/>
    </source>
</evidence>
<evidence type="ECO:0000313" key="14">
    <source>
        <dbReference type="EMBL" id="OHT16052.1"/>
    </source>
</evidence>
<keyword evidence="8" id="KW-0460">Magnesium</keyword>
<feature type="transmembrane region" description="Helical" evidence="12">
    <location>
        <begin position="254"/>
        <end position="277"/>
    </location>
</feature>
<dbReference type="SMART" id="SM00044">
    <property type="entry name" value="CYCc"/>
    <property type="match status" value="1"/>
</dbReference>
<comment type="subcellular location">
    <subcellularLocation>
        <location evidence="2">Membrane</location>
        <topology evidence="2">Multi-pass membrane protein</topology>
    </subcellularLocation>
</comment>
<evidence type="ECO:0000259" key="13">
    <source>
        <dbReference type="PROSITE" id="PS50125"/>
    </source>
</evidence>
<feature type="transmembrane region" description="Helical" evidence="12">
    <location>
        <begin position="62"/>
        <end position="81"/>
    </location>
</feature>
<dbReference type="GO" id="GO:0035556">
    <property type="term" value="P:intracellular signal transduction"/>
    <property type="evidence" value="ECO:0007669"/>
    <property type="project" value="InterPro"/>
</dbReference>
<organism evidence="14 15">
    <name type="scientific">Tritrichomonas foetus</name>
    <dbReference type="NCBI Taxonomy" id="1144522"/>
    <lineage>
        <taxon>Eukaryota</taxon>
        <taxon>Metamonada</taxon>
        <taxon>Parabasalia</taxon>
        <taxon>Tritrichomonadida</taxon>
        <taxon>Tritrichomonadidae</taxon>
        <taxon>Tritrichomonas</taxon>
    </lineage>
</organism>
<feature type="transmembrane region" description="Helical" evidence="12">
    <location>
        <begin position="226"/>
        <end position="248"/>
    </location>
</feature>
<dbReference type="GeneID" id="94832028"/>
<sequence length="1566" mass="178052">MQSESSFRENHSNSGEEVEDINFVIKDLQYSSVLDVPFYTRLFHSLYAYFAKINASFATPSAVGYIYFIMYLVQSFIPAFLLDCRDLWPDDSLMTMILDIVAYLFQGPSYSIRSARVPMSFALSLIFILLITILIIRAKVYQKTGRITGGETKIMLFTFKYILPLFCPHLVCGLPISFYQIIVEKKLGLNVATIILCTITFFVYLHLMNTVVTPRVLLEDTPTHEWFPILSVAAIFNSSFLAVAAGTAGCLSGYPILACSIYILIQSAAIASIIFFLSATTKMIICVILSATGYAEMIIALIQSVNICLDNHLAPEIVFVISIIGFIALIIALKVLKQMMVTKVLLILDNLMDSQGSAHEIMEDKFKSVFSFLGKIRSVIELCHPYVLSFEIFDFAVTQWPKNFSVLILYSRVLSFFPNRNSQMMWIASLISRLSDSSSRTSYLLQFRHLSRTRQTAITAVIKKQLDEINSKKEVLMILLRRFWENILQKSTVNFWDEAGKVHLHIEELDSIMAQLLDDYPNNSEVLHTYLDFIENIKHDHIEARDAVKKIDILQRNGVIKSDLALDLALNVFPNLHAFTQVIDPVTVIANDEVASKELNMEENKEEPEEKIASVESNTDSNTQIECALNDLTKHSKLGCIWAGCLVVILMTALSIGMFYLLYDSYINGFISKQSVAIDFLQKIDSTIYEMTHLMLKVNMLPFTFDVSSSVAIKDTVEFTKKAAPTLYEAGRIPTFDLNVNGIVNLIKVVKEQFSEMVSSLAYLDINDPSVQLINFILSDNITEMKKTVKELANQFLIDAQDILVYVDPPSFYNSNGIYSRLKIFFSLCYREFSTMAALANEYASNSFDTNIKSLNEKMVLSVMLTLILVTLPYILQLFMLHIQSEAIAESFSYFPNTEIRSIINKFGKSQSKIDEDISQVAALSHMTNNNRLNMLKLVLTFFSSFIVLSICGLILYYSSQEFINNAPSVSYGMYTLYPAFSALTISFIQTARLYMMKLDSQYMCPTIESIPDTSIDAIQMSYNSLILFSTGMWNENGGIDAYFRNNVSEFDYFTDIFPRVKGEVPKEKSYFERIATSSFPEALDIITGYIFSFINTYSDTTPQVNDPLIYGLLYYFMDFGPVNRTQIYIDLVTNNVFNKINGYRTRGDICLYVTIIWQIIACFIMILYMYERHKRIKSTLQFYHFLHPHVIMQSRNAMMLIETGKKTFEASNTTFANADHILSQIGQGVVITQRNLSIADFNPAFIHIIQVPEDKIAGSLLTDLITKNEDDRSWPQLIQHISEALIGKYPPQFSENIAGQLKNGQIVHFHCNILCLTGHRAANEGEFEAIEKIAIIFDDCTEIFMREQMIEQEQRHITSMLSNVMPIRAVPEFENGGDSLSFVVQSVTIAQVRITTTKTFHDDTDEEFVFYNEIFKRFDDEISEYDLLCKCRTFAHTYTYVGGLFSEINKPDRHAEETTRFALRLLQILPELEEKYHTEIHFIIGIHTGGPVVAGVMSLNKPSFQIIGSVLEMTAQMKAKGVEDQIQVTRAVYELIFSAGFHVQERGDIEIRGGKVVPTYLVKLS</sequence>
<evidence type="ECO:0000256" key="10">
    <source>
        <dbReference type="ARBA" id="ARBA00023136"/>
    </source>
</evidence>
<dbReference type="Proteomes" id="UP000179807">
    <property type="component" value="Unassembled WGS sequence"/>
</dbReference>
<evidence type="ECO:0000256" key="9">
    <source>
        <dbReference type="ARBA" id="ARBA00022989"/>
    </source>
</evidence>
<feature type="transmembrane region" description="Helical" evidence="12">
    <location>
        <begin position="118"/>
        <end position="140"/>
    </location>
</feature>
<feature type="transmembrane region" description="Helical" evidence="12">
    <location>
        <begin position="970"/>
        <end position="989"/>
    </location>
</feature>
<feature type="transmembrane region" description="Helical" evidence="12">
    <location>
        <begin position="187"/>
        <end position="205"/>
    </location>
</feature>
<reference evidence="14" key="1">
    <citation type="submission" date="2016-10" db="EMBL/GenBank/DDBJ databases">
        <authorList>
            <person name="Benchimol M."/>
            <person name="Almeida L.G."/>
            <person name="Vasconcelos A.T."/>
            <person name="Perreira-Neves A."/>
            <person name="Rosa I.A."/>
            <person name="Tasca T."/>
            <person name="Bogo M.R."/>
            <person name="de Souza W."/>
        </authorList>
    </citation>
    <scope>NUCLEOTIDE SEQUENCE [LARGE SCALE GENOMIC DNA]</scope>
    <source>
        <strain evidence="14">K</strain>
    </source>
</reference>
<dbReference type="GO" id="GO:0005524">
    <property type="term" value="F:ATP binding"/>
    <property type="evidence" value="ECO:0007669"/>
    <property type="project" value="UniProtKB-KW"/>
</dbReference>
<dbReference type="CDD" id="cd07302">
    <property type="entry name" value="CHD"/>
    <property type="match status" value="1"/>
</dbReference>
<keyword evidence="15" id="KW-1185">Reference proteome</keyword>
<dbReference type="GO" id="GO:0009190">
    <property type="term" value="P:cyclic nucleotide biosynthetic process"/>
    <property type="evidence" value="ECO:0007669"/>
    <property type="project" value="InterPro"/>
</dbReference>
<evidence type="ECO:0000256" key="2">
    <source>
        <dbReference type="ARBA" id="ARBA00004141"/>
    </source>
</evidence>
<dbReference type="OrthoDB" id="1890790at2759"/>
<gene>
    <name evidence="14" type="ORF">TRFO_13561</name>
</gene>
<dbReference type="InterPro" id="IPR035965">
    <property type="entry name" value="PAS-like_dom_sf"/>
</dbReference>
<dbReference type="SUPFAM" id="SSF55073">
    <property type="entry name" value="Nucleotide cyclase"/>
    <property type="match status" value="1"/>
</dbReference>
<evidence type="ECO:0000256" key="4">
    <source>
        <dbReference type="ARBA" id="ARBA00022692"/>
    </source>
</evidence>
<dbReference type="Gene3D" id="3.30.70.1230">
    <property type="entry name" value="Nucleotide cyclase"/>
    <property type="match status" value="1"/>
</dbReference>
<keyword evidence="5" id="KW-0479">Metal-binding</keyword>
<proteinExistence type="predicted"/>
<keyword evidence="6" id="KW-0547">Nucleotide-binding</keyword>
<keyword evidence="7" id="KW-0067">ATP-binding</keyword>
<feature type="transmembrane region" description="Helical" evidence="12">
    <location>
        <begin position="161"/>
        <end position="181"/>
    </location>
</feature>